<feature type="region of interest" description="Disordered" evidence="1">
    <location>
        <begin position="69"/>
        <end position="175"/>
    </location>
</feature>
<dbReference type="HOGENOM" id="CLU_1534882_0_0_1"/>
<feature type="compositionally biased region" description="Gly residues" evidence="1">
    <location>
        <begin position="132"/>
        <end position="141"/>
    </location>
</feature>
<proteinExistence type="predicted"/>
<organism evidence="2">
    <name type="scientific">Oryza glumipatula</name>
    <dbReference type="NCBI Taxonomy" id="40148"/>
    <lineage>
        <taxon>Eukaryota</taxon>
        <taxon>Viridiplantae</taxon>
        <taxon>Streptophyta</taxon>
        <taxon>Embryophyta</taxon>
        <taxon>Tracheophyta</taxon>
        <taxon>Spermatophyta</taxon>
        <taxon>Magnoliopsida</taxon>
        <taxon>Liliopsida</taxon>
        <taxon>Poales</taxon>
        <taxon>Poaceae</taxon>
        <taxon>BOP clade</taxon>
        <taxon>Oryzoideae</taxon>
        <taxon>Oryzeae</taxon>
        <taxon>Oryzinae</taxon>
        <taxon>Oryza</taxon>
    </lineage>
</organism>
<dbReference type="Gramene" id="OGLUM02G16540.1">
    <property type="protein sequence ID" value="OGLUM02G16540.1"/>
    <property type="gene ID" value="OGLUM02G16540"/>
</dbReference>
<dbReference type="EnsemblPlants" id="OGLUM02G16540.1">
    <property type="protein sequence ID" value="OGLUM02G16540.1"/>
    <property type="gene ID" value="OGLUM02G16540"/>
</dbReference>
<protein>
    <submittedName>
        <fullName evidence="2">Uncharacterized protein</fullName>
    </submittedName>
</protein>
<evidence type="ECO:0000313" key="3">
    <source>
        <dbReference type="Proteomes" id="UP000026961"/>
    </source>
</evidence>
<dbReference type="Proteomes" id="UP000026961">
    <property type="component" value="Chromosome 2"/>
</dbReference>
<dbReference type="AlphaFoldDB" id="A0A0D9YS66"/>
<sequence length="175" mass="18839">MSGNRHPPLAPRDSATSARSEATCSHACVLARGRLRVSFAPPPWFPPVGRGARSRFQRHVQGVHRVAPGWGGDVAARGRRSRTLRRRRAARGRDVDSGGAEETASGEVSAASLVARRPVQPAETAELDADGRGWGCPGRDGCGIARGEEASMVEPTHVGRRVHAGERRRRSSTRR</sequence>
<accession>A0A0D9YS66</accession>
<reference evidence="2" key="2">
    <citation type="submission" date="2018-05" db="EMBL/GenBank/DDBJ databases">
        <title>OgluRS3 (Oryza glumaepatula Reference Sequence Version 3).</title>
        <authorList>
            <person name="Zhang J."/>
            <person name="Kudrna D."/>
            <person name="Lee S."/>
            <person name="Talag J."/>
            <person name="Welchert J."/>
            <person name="Wing R.A."/>
        </authorList>
    </citation>
    <scope>NUCLEOTIDE SEQUENCE [LARGE SCALE GENOMIC DNA]</scope>
</reference>
<feature type="region of interest" description="Disordered" evidence="1">
    <location>
        <begin position="1"/>
        <end position="23"/>
    </location>
</feature>
<reference evidence="2" key="1">
    <citation type="submission" date="2015-04" db="UniProtKB">
        <authorList>
            <consortium name="EnsemblPlants"/>
        </authorList>
    </citation>
    <scope>IDENTIFICATION</scope>
</reference>
<feature type="compositionally biased region" description="Basic residues" evidence="1">
    <location>
        <begin position="77"/>
        <end position="90"/>
    </location>
</feature>
<feature type="compositionally biased region" description="Basic residues" evidence="1">
    <location>
        <begin position="158"/>
        <end position="175"/>
    </location>
</feature>
<evidence type="ECO:0000313" key="2">
    <source>
        <dbReference type="EnsemblPlants" id="OGLUM02G16540.1"/>
    </source>
</evidence>
<keyword evidence="3" id="KW-1185">Reference proteome</keyword>
<evidence type="ECO:0000256" key="1">
    <source>
        <dbReference type="SAM" id="MobiDB-lite"/>
    </source>
</evidence>
<name>A0A0D9YS66_9ORYZ</name>
<feature type="compositionally biased region" description="Polar residues" evidence="1">
    <location>
        <begin position="14"/>
        <end position="23"/>
    </location>
</feature>